<organism evidence="1 2">
    <name type="scientific">Aegilops tauschii subsp. strangulata</name>
    <name type="common">Goatgrass</name>
    <dbReference type="NCBI Taxonomy" id="200361"/>
    <lineage>
        <taxon>Eukaryota</taxon>
        <taxon>Viridiplantae</taxon>
        <taxon>Streptophyta</taxon>
        <taxon>Embryophyta</taxon>
        <taxon>Tracheophyta</taxon>
        <taxon>Spermatophyta</taxon>
        <taxon>Magnoliopsida</taxon>
        <taxon>Liliopsida</taxon>
        <taxon>Poales</taxon>
        <taxon>Poaceae</taxon>
        <taxon>BOP clade</taxon>
        <taxon>Pooideae</taxon>
        <taxon>Triticodae</taxon>
        <taxon>Triticeae</taxon>
        <taxon>Triticinae</taxon>
        <taxon>Aegilops</taxon>
    </lineage>
</organism>
<dbReference type="EnsemblPlants" id="AET2Gv21306200.3">
    <property type="protein sequence ID" value="AET2Gv21306200.3"/>
    <property type="gene ID" value="AET2Gv21306200"/>
</dbReference>
<proteinExistence type="predicted"/>
<reference evidence="1" key="4">
    <citation type="submission" date="2019-03" db="UniProtKB">
        <authorList>
            <consortium name="EnsemblPlants"/>
        </authorList>
    </citation>
    <scope>IDENTIFICATION</scope>
</reference>
<name>A0A453DMA3_AEGTS</name>
<reference evidence="2" key="1">
    <citation type="journal article" date="2014" name="Science">
        <title>Ancient hybridizations among the ancestral genomes of bread wheat.</title>
        <authorList>
            <consortium name="International Wheat Genome Sequencing Consortium,"/>
            <person name="Marcussen T."/>
            <person name="Sandve S.R."/>
            <person name="Heier L."/>
            <person name="Spannagl M."/>
            <person name="Pfeifer M."/>
            <person name="Jakobsen K.S."/>
            <person name="Wulff B.B."/>
            <person name="Steuernagel B."/>
            <person name="Mayer K.F."/>
            <person name="Olsen O.A."/>
        </authorList>
    </citation>
    <scope>NUCLEOTIDE SEQUENCE [LARGE SCALE GENOMIC DNA]</scope>
    <source>
        <strain evidence="2">cv. AL8/78</strain>
    </source>
</reference>
<protein>
    <submittedName>
        <fullName evidence="1">Uncharacterized protein</fullName>
    </submittedName>
</protein>
<dbReference type="InterPro" id="IPR006912">
    <property type="entry name" value="Harbinger_derived_prot"/>
</dbReference>
<accession>A0A453DMA3</accession>
<dbReference type="Proteomes" id="UP000015105">
    <property type="component" value="Chromosome 2D"/>
</dbReference>
<reference evidence="2" key="2">
    <citation type="journal article" date="2017" name="Nat. Plants">
        <title>The Aegilops tauschii genome reveals multiple impacts of transposons.</title>
        <authorList>
            <person name="Zhao G."/>
            <person name="Zou C."/>
            <person name="Li K."/>
            <person name="Wang K."/>
            <person name="Li T."/>
            <person name="Gao L."/>
            <person name="Zhang X."/>
            <person name="Wang H."/>
            <person name="Yang Z."/>
            <person name="Liu X."/>
            <person name="Jiang W."/>
            <person name="Mao L."/>
            <person name="Kong X."/>
            <person name="Jiao Y."/>
            <person name="Jia J."/>
        </authorList>
    </citation>
    <scope>NUCLEOTIDE SEQUENCE [LARGE SCALE GENOMIC DNA]</scope>
    <source>
        <strain evidence="2">cv. AL8/78</strain>
    </source>
</reference>
<evidence type="ECO:0000313" key="2">
    <source>
        <dbReference type="Proteomes" id="UP000015105"/>
    </source>
</evidence>
<dbReference type="Gramene" id="AET2Gv21306200.3">
    <property type="protein sequence ID" value="AET2Gv21306200.3"/>
    <property type="gene ID" value="AET2Gv21306200"/>
</dbReference>
<sequence>MLQLVTTKSWTMSSMGYYLTNGIYQKWATLVKSIKEKNGVPLTRKLAHFTKAQEAAHKDIE</sequence>
<reference evidence="1" key="5">
    <citation type="journal article" date="2021" name="G3 (Bethesda)">
        <title>Aegilops tauschii genome assembly Aet v5.0 features greater sequence contiguity and improved annotation.</title>
        <authorList>
            <person name="Wang L."/>
            <person name="Zhu T."/>
            <person name="Rodriguez J.C."/>
            <person name="Deal K.R."/>
            <person name="Dubcovsky J."/>
            <person name="McGuire P.E."/>
            <person name="Lux T."/>
            <person name="Spannagl M."/>
            <person name="Mayer K.F.X."/>
            <person name="Baldrich P."/>
            <person name="Meyers B.C."/>
            <person name="Huo N."/>
            <person name="Gu Y.Q."/>
            <person name="Zhou H."/>
            <person name="Devos K.M."/>
            <person name="Bennetzen J.L."/>
            <person name="Unver T."/>
            <person name="Budak H."/>
            <person name="Gulick P.J."/>
            <person name="Galiba G."/>
            <person name="Kalapos B."/>
            <person name="Nelson D.R."/>
            <person name="Li P."/>
            <person name="You F.M."/>
            <person name="Luo M.C."/>
            <person name="Dvorak J."/>
        </authorList>
    </citation>
    <scope>NUCLEOTIDE SEQUENCE [LARGE SCALE GENOMIC DNA]</scope>
    <source>
        <strain evidence="1">cv. AL8/78</strain>
    </source>
</reference>
<dbReference type="AlphaFoldDB" id="A0A453DMA3"/>
<keyword evidence="2" id="KW-1185">Reference proteome</keyword>
<reference evidence="1" key="3">
    <citation type="journal article" date="2017" name="Nature">
        <title>Genome sequence of the progenitor of the wheat D genome Aegilops tauschii.</title>
        <authorList>
            <person name="Luo M.C."/>
            <person name="Gu Y.Q."/>
            <person name="Puiu D."/>
            <person name="Wang H."/>
            <person name="Twardziok S.O."/>
            <person name="Deal K.R."/>
            <person name="Huo N."/>
            <person name="Zhu T."/>
            <person name="Wang L."/>
            <person name="Wang Y."/>
            <person name="McGuire P.E."/>
            <person name="Liu S."/>
            <person name="Long H."/>
            <person name="Ramasamy R.K."/>
            <person name="Rodriguez J.C."/>
            <person name="Van S.L."/>
            <person name="Yuan L."/>
            <person name="Wang Z."/>
            <person name="Xia Z."/>
            <person name="Xiao L."/>
            <person name="Anderson O.D."/>
            <person name="Ouyang S."/>
            <person name="Liang Y."/>
            <person name="Zimin A.V."/>
            <person name="Pertea G."/>
            <person name="Qi P."/>
            <person name="Bennetzen J.L."/>
            <person name="Dai X."/>
            <person name="Dawson M.W."/>
            <person name="Muller H.G."/>
            <person name="Kugler K."/>
            <person name="Rivarola-Duarte L."/>
            <person name="Spannagl M."/>
            <person name="Mayer K.F.X."/>
            <person name="Lu F.H."/>
            <person name="Bevan M.W."/>
            <person name="Leroy P."/>
            <person name="Li P."/>
            <person name="You F.M."/>
            <person name="Sun Q."/>
            <person name="Liu Z."/>
            <person name="Lyons E."/>
            <person name="Wicker T."/>
            <person name="Salzberg S.L."/>
            <person name="Devos K.M."/>
            <person name="Dvorak J."/>
        </authorList>
    </citation>
    <scope>NUCLEOTIDE SEQUENCE [LARGE SCALE GENOMIC DNA]</scope>
    <source>
        <strain evidence="1">cv. AL8/78</strain>
    </source>
</reference>
<evidence type="ECO:0000313" key="1">
    <source>
        <dbReference type="EnsemblPlants" id="AET2Gv21306200.3"/>
    </source>
</evidence>
<dbReference type="Pfam" id="PF04827">
    <property type="entry name" value="Plant_tran"/>
    <property type="match status" value="1"/>
</dbReference>